<evidence type="ECO:0000313" key="3">
    <source>
        <dbReference type="Proteomes" id="UP000782519"/>
    </source>
</evidence>
<keyword evidence="1" id="KW-1133">Transmembrane helix</keyword>
<name>A0A933S5E3_RHOPL</name>
<dbReference type="Proteomes" id="UP000782519">
    <property type="component" value="Unassembled WGS sequence"/>
</dbReference>
<gene>
    <name evidence="2" type="ORF">HZA66_23225</name>
</gene>
<keyword evidence="1" id="KW-0472">Membrane</keyword>
<comment type="caution">
    <text evidence="2">The sequence shown here is derived from an EMBL/GenBank/DDBJ whole genome shotgun (WGS) entry which is preliminary data.</text>
</comment>
<dbReference type="AlphaFoldDB" id="A0A933S5E3"/>
<reference evidence="2" key="1">
    <citation type="submission" date="2020-07" db="EMBL/GenBank/DDBJ databases">
        <title>Huge and variable diversity of episymbiotic CPR bacteria and DPANN archaea in groundwater ecosystems.</title>
        <authorList>
            <person name="He C.Y."/>
            <person name="Keren R."/>
            <person name="Whittaker M."/>
            <person name="Farag I.F."/>
            <person name="Doudna J."/>
            <person name="Cate J.H.D."/>
            <person name="Banfield J.F."/>
        </authorList>
    </citation>
    <scope>NUCLEOTIDE SEQUENCE</scope>
    <source>
        <strain evidence="2">NC_groundwater_1818_Pr3_B-0.1um_66_35</strain>
    </source>
</reference>
<sequence length="62" mass="6869">MEARLAKVEAALEHVGREMADVKTDVRSLRDQARTDFRITFTAIIAVALGLAGLMAKGFHWL</sequence>
<evidence type="ECO:0008006" key="4">
    <source>
        <dbReference type="Google" id="ProtNLM"/>
    </source>
</evidence>
<keyword evidence="1" id="KW-0812">Transmembrane</keyword>
<dbReference type="EMBL" id="JACRJB010000066">
    <property type="protein sequence ID" value="MBI5132363.1"/>
    <property type="molecule type" value="Genomic_DNA"/>
</dbReference>
<proteinExistence type="predicted"/>
<accession>A0A933S5E3</accession>
<protein>
    <recommendedName>
        <fullName evidence="4">Hemolysin XhlA</fullName>
    </recommendedName>
</protein>
<evidence type="ECO:0000256" key="1">
    <source>
        <dbReference type="SAM" id="Phobius"/>
    </source>
</evidence>
<evidence type="ECO:0000313" key="2">
    <source>
        <dbReference type="EMBL" id="MBI5132363.1"/>
    </source>
</evidence>
<organism evidence="2 3">
    <name type="scientific">Rhodopseudomonas palustris</name>
    <dbReference type="NCBI Taxonomy" id="1076"/>
    <lineage>
        <taxon>Bacteria</taxon>
        <taxon>Pseudomonadati</taxon>
        <taxon>Pseudomonadota</taxon>
        <taxon>Alphaproteobacteria</taxon>
        <taxon>Hyphomicrobiales</taxon>
        <taxon>Nitrobacteraceae</taxon>
        <taxon>Rhodopseudomonas</taxon>
    </lineage>
</organism>
<feature type="transmembrane region" description="Helical" evidence="1">
    <location>
        <begin position="37"/>
        <end position="56"/>
    </location>
</feature>